<evidence type="ECO:0000259" key="2">
    <source>
        <dbReference type="Pfam" id="PF13178"/>
    </source>
</evidence>
<feature type="compositionally biased region" description="Polar residues" evidence="1">
    <location>
        <begin position="1"/>
        <end position="12"/>
    </location>
</feature>
<organism evidence="3 4">
    <name type="scientific">Hibiscus sabdariffa</name>
    <name type="common">roselle</name>
    <dbReference type="NCBI Taxonomy" id="183260"/>
    <lineage>
        <taxon>Eukaryota</taxon>
        <taxon>Viridiplantae</taxon>
        <taxon>Streptophyta</taxon>
        <taxon>Embryophyta</taxon>
        <taxon>Tracheophyta</taxon>
        <taxon>Spermatophyta</taxon>
        <taxon>Magnoliopsida</taxon>
        <taxon>eudicotyledons</taxon>
        <taxon>Gunneridae</taxon>
        <taxon>Pentapetalae</taxon>
        <taxon>rosids</taxon>
        <taxon>malvids</taxon>
        <taxon>Malvales</taxon>
        <taxon>Malvaceae</taxon>
        <taxon>Malvoideae</taxon>
        <taxon>Hibiscus</taxon>
    </lineage>
</organism>
<reference evidence="3 4" key="1">
    <citation type="journal article" date="2024" name="G3 (Bethesda)">
        <title>Genome assembly of Hibiscus sabdariffa L. provides insights into metabolisms of medicinal natural products.</title>
        <authorList>
            <person name="Kim T."/>
        </authorList>
    </citation>
    <scope>NUCLEOTIDE SEQUENCE [LARGE SCALE GENOMIC DNA]</scope>
    <source>
        <strain evidence="3">TK-2024</strain>
        <tissue evidence="3">Old leaves</tissue>
    </source>
</reference>
<comment type="caution">
    <text evidence="3">The sequence shown here is derived from an EMBL/GenBank/DDBJ whole genome shotgun (WGS) entry which is preliminary data.</text>
</comment>
<evidence type="ECO:0000313" key="3">
    <source>
        <dbReference type="EMBL" id="KAK8587287.1"/>
    </source>
</evidence>
<dbReference type="EMBL" id="JBBPBM010000004">
    <property type="protein sequence ID" value="KAK8587287.1"/>
    <property type="molecule type" value="Genomic_DNA"/>
</dbReference>
<feature type="region of interest" description="Disordered" evidence="1">
    <location>
        <begin position="1"/>
        <end position="24"/>
    </location>
</feature>
<protein>
    <recommendedName>
        <fullName evidence="2">DUF4005 domain-containing protein</fullName>
    </recommendedName>
</protein>
<dbReference type="Pfam" id="PF13178">
    <property type="entry name" value="DUF4005"/>
    <property type="match status" value="1"/>
</dbReference>
<proteinExistence type="predicted"/>
<evidence type="ECO:0000313" key="4">
    <source>
        <dbReference type="Proteomes" id="UP001472677"/>
    </source>
</evidence>
<sequence>MATKQRGIQSKASPDKRDSIKEPLQFRLTSPRCLKEEKCYYSAANSPSLAVVPNDMAATVSARAKARSLVHVDTKASEPRVGSRWFIIYKMRLAYQANDTGAGLGHNLRRPTLKCAPEGHFGMEKESICSPCSTTDLKWLK</sequence>
<feature type="domain" description="DUF4005" evidence="2">
    <location>
        <begin position="30"/>
        <end position="80"/>
    </location>
</feature>
<evidence type="ECO:0000256" key="1">
    <source>
        <dbReference type="SAM" id="MobiDB-lite"/>
    </source>
</evidence>
<name>A0ABR2FSX1_9ROSI</name>
<dbReference type="InterPro" id="IPR025064">
    <property type="entry name" value="DUF4005"/>
</dbReference>
<gene>
    <name evidence="3" type="ORF">V6N12_021789</name>
</gene>
<keyword evidence="4" id="KW-1185">Reference proteome</keyword>
<accession>A0ABR2FSX1</accession>
<dbReference type="Proteomes" id="UP001472677">
    <property type="component" value="Unassembled WGS sequence"/>
</dbReference>